<dbReference type="Pfam" id="PF00364">
    <property type="entry name" value="Biotin_lipoyl"/>
    <property type="match status" value="1"/>
</dbReference>
<dbReference type="GO" id="GO:0006633">
    <property type="term" value="P:fatty acid biosynthetic process"/>
    <property type="evidence" value="ECO:0007669"/>
    <property type="project" value="UniProtKB-UniPathway"/>
</dbReference>
<dbReference type="OrthoDB" id="9811735at2"/>
<evidence type="ECO:0000313" key="6">
    <source>
        <dbReference type="EMBL" id="KDN26169.1"/>
    </source>
</evidence>
<comment type="caution">
    <text evidence="6">The sequence shown here is derived from an EMBL/GenBank/DDBJ whole genome shotgun (WGS) entry which is preliminary data.</text>
</comment>
<dbReference type="GO" id="GO:0003989">
    <property type="term" value="F:acetyl-CoA carboxylase activity"/>
    <property type="evidence" value="ECO:0007669"/>
    <property type="project" value="InterPro"/>
</dbReference>
<dbReference type="PANTHER" id="PTHR45266">
    <property type="entry name" value="OXALOACETATE DECARBOXYLASE ALPHA CHAIN"/>
    <property type="match status" value="1"/>
</dbReference>
<name>A0A066UPY3_9GAMM</name>
<dbReference type="Proteomes" id="UP000035860">
    <property type="component" value="Unassembled WGS sequence"/>
</dbReference>
<dbReference type="eggNOG" id="COG0511">
    <property type="taxonomic scope" value="Bacteria"/>
</dbReference>
<comment type="pathway">
    <text evidence="4">Lipid metabolism; fatty acid biosynthesis.</text>
</comment>
<gene>
    <name evidence="6" type="ORF">MBO_00125</name>
</gene>
<dbReference type="UniPathway" id="UPA00094"/>
<dbReference type="AlphaFoldDB" id="A0A066UPY3"/>
<evidence type="ECO:0000256" key="1">
    <source>
        <dbReference type="ARBA" id="ARBA00003761"/>
    </source>
</evidence>
<accession>A0A066UPY3</accession>
<keyword evidence="4" id="KW-0275">Fatty acid biosynthesis</keyword>
<dbReference type="InterPro" id="IPR050709">
    <property type="entry name" value="Biotin_Carboxyl_Carrier/Decarb"/>
</dbReference>
<dbReference type="NCBIfam" id="TIGR00531">
    <property type="entry name" value="BCCP"/>
    <property type="match status" value="1"/>
</dbReference>
<keyword evidence="3 4" id="KW-0092">Biotin</keyword>
<dbReference type="GO" id="GO:0009317">
    <property type="term" value="C:acetyl-CoA carboxylase complex"/>
    <property type="evidence" value="ECO:0007669"/>
    <property type="project" value="InterPro"/>
</dbReference>
<organism evidence="6 7">
    <name type="scientific">Moraxella bovoculi 237</name>
    <dbReference type="NCBI Taxonomy" id="743974"/>
    <lineage>
        <taxon>Bacteria</taxon>
        <taxon>Pseudomonadati</taxon>
        <taxon>Pseudomonadota</taxon>
        <taxon>Gammaproteobacteria</taxon>
        <taxon>Moraxellales</taxon>
        <taxon>Moraxellaceae</taxon>
        <taxon>Moraxella</taxon>
    </lineage>
</organism>
<keyword evidence="4" id="KW-0276">Fatty acid metabolism</keyword>
<dbReference type="PANTHER" id="PTHR45266:SF3">
    <property type="entry name" value="OXALOACETATE DECARBOXYLASE ALPHA CHAIN"/>
    <property type="match status" value="1"/>
</dbReference>
<evidence type="ECO:0000259" key="5">
    <source>
        <dbReference type="PROSITE" id="PS50968"/>
    </source>
</evidence>
<dbReference type="FunFam" id="2.40.50.100:FF:000003">
    <property type="entry name" value="Acetyl-CoA carboxylase biotin carboxyl carrier protein"/>
    <property type="match status" value="1"/>
</dbReference>
<feature type="domain" description="Lipoyl-binding" evidence="5">
    <location>
        <begin position="81"/>
        <end position="157"/>
    </location>
</feature>
<keyword evidence="4" id="KW-0443">Lipid metabolism</keyword>
<evidence type="ECO:0000256" key="3">
    <source>
        <dbReference type="ARBA" id="ARBA00023267"/>
    </source>
</evidence>
<evidence type="ECO:0000256" key="2">
    <source>
        <dbReference type="ARBA" id="ARBA00017562"/>
    </source>
</evidence>
<dbReference type="RefSeq" id="WP_052585171.1">
    <property type="nucleotide sequence ID" value="NZ_AOMT01000001.1"/>
</dbReference>
<comment type="function">
    <text evidence="1 4">This protein is a component of the acetyl coenzyme A carboxylase complex; first, biotin carboxylase catalyzes the carboxylation of the carrier protein and then the transcarboxylase transfers the carboxyl group to form malonyl-CoA.</text>
</comment>
<reference evidence="6 7" key="1">
    <citation type="journal article" date="2014" name="Genome Announc.">
        <title>Draft Genome Sequence of Moraxella bovoculi Strain 237T (ATCC BAA-1259T) Isolated from a Calf with Infectious Bovine Keratoconjunctivitis.</title>
        <authorList>
            <person name="Calcutt M.J."/>
            <person name="Foecking M.F."/>
            <person name="Martin N.T."/>
            <person name="Mhlanga-Mutangadura T."/>
            <person name="Reilly T.J."/>
        </authorList>
    </citation>
    <scope>NUCLEOTIDE SEQUENCE [LARGE SCALE GENOMIC DNA]</scope>
    <source>
        <strain evidence="6 7">237</strain>
    </source>
</reference>
<dbReference type="PRINTS" id="PR01071">
    <property type="entry name" value="ACOABIOTINCC"/>
</dbReference>
<keyword evidence="4" id="KW-0444">Lipid biosynthesis</keyword>
<sequence length="157" mass="17170">MNIDFDTLARLIQLTETAKIHSLHIQDGTQTVILTNPSQPLPQVLSQAAPHTLAQMSLQDLSDAPQNQISSTTPPTEPTNFHTITSPMLGTFYRKSAPDSPNFVEIGDAVKAGDTLCIVEAMKIMHEVKADKAGVVREILVDEGQMVEYDSPLFVIE</sequence>
<dbReference type="EMBL" id="AOMT01000001">
    <property type="protein sequence ID" value="KDN26169.1"/>
    <property type="molecule type" value="Genomic_DNA"/>
</dbReference>
<dbReference type="InterPro" id="IPR011053">
    <property type="entry name" value="Single_hybrid_motif"/>
</dbReference>
<evidence type="ECO:0000256" key="4">
    <source>
        <dbReference type="RuleBase" id="RU364072"/>
    </source>
</evidence>
<dbReference type="Gene3D" id="2.40.50.100">
    <property type="match status" value="1"/>
</dbReference>
<keyword evidence="7" id="KW-1185">Reference proteome</keyword>
<dbReference type="PROSITE" id="PS50968">
    <property type="entry name" value="BIOTINYL_LIPOYL"/>
    <property type="match status" value="1"/>
</dbReference>
<evidence type="ECO:0000313" key="7">
    <source>
        <dbReference type="Proteomes" id="UP000035860"/>
    </source>
</evidence>
<dbReference type="SUPFAM" id="SSF51230">
    <property type="entry name" value="Single hybrid motif"/>
    <property type="match status" value="1"/>
</dbReference>
<dbReference type="InterPro" id="IPR001249">
    <property type="entry name" value="AcCoA_biotinCC"/>
</dbReference>
<protein>
    <recommendedName>
        <fullName evidence="2 4">Biotin carboxyl carrier protein of acetyl-CoA carboxylase</fullName>
    </recommendedName>
</protein>
<proteinExistence type="predicted"/>
<dbReference type="InterPro" id="IPR000089">
    <property type="entry name" value="Biotin_lipoyl"/>
</dbReference>
<dbReference type="CDD" id="cd06850">
    <property type="entry name" value="biotinyl_domain"/>
    <property type="match status" value="1"/>
</dbReference>